<dbReference type="AlphaFoldDB" id="A0A927BCC3"/>
<accession>A0A927BCC3</accession>
<feature type="chain" id="PRO_5037252836" evidence="1">
    <location>
        <begin position="21"/>
        <end position="215"/>
    </location>
</feature>
<evidence type="ECO:0000313" key="3">
    <source>
        <dbReference type="Proteomes" id="UP000612233"/>
    </source>
</evidence>
<proteinExistence type="predicted"/>
<reference evidence="2" key="1">
    <citation type="submission" date="2020-09" db="EMBL/GenBank/DDBJ databases">
        <authorList>
            <person name="Kim M.K."/>
        </authorList>
    </citation>
    <scope>NUCLEOTIDE SEQUENCE</scope>
    <source>
        <strain evidence="2">BT664</strain>
    </source>
</reference>
<dbReference type="EMBL" id="JACXAD010000006">
    <property type="protein sequence ID" value="MBD2767670.1"/>
    <property type="molecule type" value="Genomic_DNA"/>
</dbReference>
<keyword evidence="3" id="KW-1185">Reference proteome</keyword>
<comment type="caution">
    <text evidence="2">The sequence shown here is derived from an EMBL/GenBank/DDBJ whole genome shotgun (WGS) entry which is preliminary data.</text>
</comment>
<dbReference type="RefSeq" id="WP_191004489.1">
    <property type="nucleotide sequence ID" value="NZ_JACXAD010000006.1"/>
</dbReference>
<organism evidence="2 3">
    <name type="scientific">Hymenobacter montanus</name>
    <dbReference type="NCBI Taxonomy" id="2771359"/>
    <lineage>
        <taxon>Bacteria</taxon>
        <taxon>Pseudomonadati</taxon>
        <taxon>Bacteroidota</taxon>
        <taxon>Cytophagia</taxon>
        <taxon>Cytophagales</taxon>
        <taxon>Hymenobacteraceae</taxon>
        <taxon>Hymenobacter</taxon>
    </lineage>
</organism>
<gene>
    <name evidence="2" type="ORF">IC235_07170</name>
</gene>
<evidence type="ECO:0000313" key="2">
    <source>
        <dbReference type="EMBL" id="MBD2767670.1"/>
    </source>
</evidence>
<protein>
    <submittedName>
        <fullName evidence="2">Uncharacterized protein</fullName>
    </submittedName>
</protein>
<evidence type="ECO:0000256" key="1">
    <source>
        <dbReference type="SAM" id="SignalP"/>
    </source>
</evidence>
<sequence length="215" mass="23783">MRILSLLFWSAAVSSWPASAATGFCSDKNLVANVEHAPSAAVVTVPKAWLSSFTPIKKNVSSPYHPTALRRHYEQAATDKAAGEKFYNLLADYKERDALVLGYKAASEAIRARDASMFNKLTYVQNAAHTFEEAVGLDPQNPEIRFLRFSVESNLPSFLGLSKHVEEDKELLVNAVLNHPKSGLDAEAFRTVRTFLIGRGHVSDEQAQHLNRVAE</sequence>
<dbReference type="Proteomes" id="UP000612233">
    <property type="component" value="Unassembled WGS sequence"/>
</dbReference>
<feature type="signal peptide" evidence="1">
    <location>
        <begin position="1"/>
        <end position="20"/>
    </location>
</feature>
<keyword evidence="1" id="KW-0732">Signal</keyword>
<name>A0A927BCC3_9BACT</name>